<feature type="domain" description="HIRAN" evidence="3">
    <location>
        <begin position="62"/>
        <end position="115"/>
    </location>
</feature>
<keyword evidence="2" id="KW-0378">Hydrolase</keyword>
<reference evidence="4 5" key="1">
    <citation type="journal article" date="2023" name="IScience">
        <title>Expanded male sex-determining region conserved during the evolution of homothallism in the green alga Volvox.</title>
        <authorList>
            <person name="Yamamoto K."/>
            <person name="Matsuzaki R."/>
            <person name="Mahakham W."/>
            <person name="Heman W."/>
            <person name="Sekimoto H."/>
            <person name="Kawachi M."/>
            <person name="Minakuchi Y."/>
            <person name="Toyoda A."/>
            <person name="Nozaki H."/>
        </authorList>
    </citation>
    <scope>NUCLEOTIDE SEQUENCE [LARGE SCALE GENOMIC DNA]</scope>
    <source>
        <strain evidence="4 5">NIES-4468</strain>
    </source>
</reference>
<comment type="caution">
    <text evidence="4">The sequence shown here is derived from an EMBL/GenBank/DDBJ whole genome shotgun (WGS) entry which is preliminary data.</text>
</comment>
<evidence type="ECO:0000313" key="4">
    <source>
        <dbReference type="EMBL" id="GLI69015.1"/>
    </source>
</evidence>
<organism evidence="4 5">
    <name type="scientific">Volvox africanus</name>
    <dbReference type="NCBI Taxonomy" id="51714"/>
    <lineage>
        <taxon>Eukaryota</taxon>
        <taxon>Viridiplantae</taxon>
        <taxon>Chlorophyta</taxon>
        <taxon>core chlorophytes</taxon>
        <taxon>Chlorophyceae</taxon>
        <taxon>CS clade</taxon>
        <taxon>Chlamydomonadales</taxon>
        <taxon>Volvocaceae</taxon>
        <taxon>Volvox</taxon>
    </lineage>
</organism>
<evidence type="ECO:0000256" key="2">
    <source>
        <dbReference type="ARBA" id="ARBA00022801"/>
    </source>
</evidence>
<evidence type="ECO:0000259" key="3">
    <source>
        <dbReference type="Pfam" id="PF08797"/>
    </source>
</evidence>
<keyword evidence="1" id="KW-0479">Metal-binding</keyword>
<dbReference type="Proteomes" id="UP001165090">
    <property type="component" value="Unassembled WGS sequence"/>
</dbReference>
<dbReference type="Gene3D" id="3.30.70.2330">
    <property type="match status" value="1"/>
</dbReference>
<feature type="non-terminal residue" evidence="4">
    <location>
        <position position="212"/>
    </location>
</feature>
<proteinExistence type="predicted"/>
<dbReference type="Pfam" id="PF08797">
    <property type="entry name" value="HIRAN"/>
    <property type="match status" value="1"/>
</dbReference>
<protein>
    <recommendedName>
        <fullName evidence="3">HIRAN domain-containing protein</fullName>
    </recommendedName>
</protein>
<sequence>MQVVHLRAYKVAVFMRGIFVRRVSNKINAPESLSPAPSATSTALLLDGRRVTEKKLSVEAFTIAGVTFAGRQDLIRQLQRDQIVYLERETWNQYDLLAVRVLDLHGRVLGYIPRRDGQNARFTYESGFGLVASTGLVKDTAVYGARLYARPKLASLVLDPMVLPSMEAASLADLRSIFSERWAPIRATTLAAANFRCEVTWVSQGHLPIELM</sequence>
<name>A0ABQ5SGD9_9CHLO</name>
<gene>
    <name evidence="4" type="ORF">VaNZ11_013554</name>
</gene>
<dbReference type="EMBL" id="BSDZ01000080">
    <property type="protein sequence ID" value="GLI69015.1"/>
    <property type="molecule type" value="Genomic_DNA"/>
</dbReference>
<accession>A0ABQ5SGD9</accession>
<evidence type="ECO:0000256" key="1">
    <source>
        <dbReference type="ARBA" id="ARBA00022723"/>
    </source>
</evidence>
<evidence type="ECO:0000313" key="5">
    <source>
        <dbReference type="Proteomes" id="UP001165090"/>
    </source>
</evidence>
<keyword evidence="5" id="KW-1185">Reference proteome</keyword>
<dbReference type="InterPro" id="IPR014905">
    <property type="entry name" value="HIRAN"/>
</dbReference>